<evidence type="ECO:0000313" key="4">
    <source>
        <dbReference type="Proteomes" id="UP001178507"/>
    </source>
</evidence>
<dbReference type="SUPFAM" id="SSF54928">
    <property type="entry name" value="RNA-binding domain, RBD"/>
    <property type="match status" value="1"/>
</dbReference>
<evidence type="ECO:0000313" key="3">
    <source>
        <dbReference type="EMBL" id="CAJ1400593.1"/>
    </source>
</evidence>
<dbReference type="InterPro" id="IPR036869">
    <property type="entry name" value="J_dom_sf"/>
</dbReference>
<sequence length="641" mass="70979">MAAIGAAAALAAGGAIGIIAYQTESCCYPPSAARVPVKKRASTATSLMGEVLCHIPGMMSKTRRHVTLVGDMLMHGSVPGHAEGSIFLRGAVVSLAGSEVRVMKEGEASIAIFLENEDEAEFWAEGLTSAITTSDSLPKLFSMHNREMQSLGKRNEEFASQNHHISKMLSLKRREFCEVERKAQNYEHVADMRQQEVQDLQARLADFTKLATAKETEMRRIREEVEAEKQRLRDERLKIEGQAASATAEAASRRNEVAELFTEAHEESRKGEHFAEITALLDTGNLTTLLGPARRNRQEALKDCLELRKVVAKCLDDSKLGQAKKRKKELDDTVWTVKDLGGRLLDGAEGPPPGFKAPSWMPTSEGAPLGYVSPGKYRAPVKSAASKEDNSVYSFKTRKLVVECAESDVKEAVPAEDWESKAKVALQQAFKRFGPVLEVRVNFQSDDGEKVACVRFASAKTVELAMNKSQRGWLPVGDKHVRVRLPAAEAKAEWRVFAAPRREAPAIEALPSKKKLRPNERFASKQQTTEEEEAQNQSQAQAKPPPAPEPPFQPPEPDRPVPLALEEATSAEDREVAKGEEEIARELMSLPRKPFADQKKTLKAIRARWHPDKNPDSVQVATRVFQFIQAHDAWLQHHGLA</sequence>
<evidence type="ECO:0000256" key="1">
    <source>
        <dbReference type="SAM" id="Coils"/>
    </source>
</evidence>
<organism evidence="3 4">
    <name type="scientific">Effrenium voratum</name>
    <dbReference type="NCBI Taxonomy" id="2562239"/>
    <lineage>
        <taxon>Eukaryota</taxon>
        <taxon>Sar</taxon>
        <taxon>Alveolata</taxon>
        <taxon>Dinophyceae</taxon>
        <taxon>Suessiales</taxon>
        <taxon>Symbiodiniaceae</taxon>
        <taxon>Effrenium</taxon>
    </lineage>
</organism>
<dbReference type="GO" id="GO:0003676">
    <property type="term" value="F:nucleic acid binding"/>
    <property type="evidence" value="ECO:0007669"/>
    <property type="project" value="InterPro"/>
</dbReference>
<feature type="compositionally biased region" description="Pro residues" evidence="2">
    <location>
        <begin position="543"/>
        <end position="555"/>
    </location>
</feature>
<dbReference type="AlphaFoldDB" id="A0AA36J6M0"/>
<dbReference type="Gene3D" id="1.10.287.110">
    <property type="entry name" value="DnaJ domain"/>
    <property type="match status" value="1"/>
</dbReference>
<dbReference type="EMBL" id="CAUJNA010003379">
    <property type="protein sequence ID" value="CAJ1400593.1"/>
    <property type="molecule type" value="Genomic_DNA"/>
</dbReference>
<feature type="coiled-coil region" evidence="1">
    <location>
        <begin position="183"/>
        <end position="249"/>
    </location>
</feature>
<dbReference type="InterPro" id="IPR012677">
    <property type="entry name" value="Nucleotide-bd_a/b_plait_sf"/>
</dbReference>
<keyword evidence="1" id="KW-0175">Coiled coil</keyword>
<evidence type="ECO:0000256" key="2">
    <source>
        <dbReference type="SAM" id="MobiDB-lite"/>
    </source>
</evidence>
<comment type="caution">
    <text evidence="3">The sequence shown here is derived from an EMBL/GenBank/DDBJ whole genome shotgun (WGS) entry which is preliminary data.</text>
</comment>
<gene>
    <name evidence="3" type="ORF">EVOR1521_LOCUS23908</name>
</gene>
<keyword evidence="4" id="KW-1185">Reference proteome</keyword>
<protein>
    <submittedName>
        <fullName evidence="3">Uncharacterized protein</fullName>
    </submittedName>
</protein>
<name>A0AA36J6M0_9DINO</name>
<dbReference type="Gene3D" id="3.30.70.330">
    <property type="match status" value="1"/>
</dbReference>
<accession>A0AA36J6M0</accession>
<dbReference type="InterPro" id="IPR035979">
    <property type="entry name" value="RBD_domain_sf"/>
</dbReference>
<dbReference type="Proteomes" id="UP001178507">
    <property type="component" value="Unassembled WGS sequence"/>
</dbReference>
<reference evidence="3" key="1">
    <citation type="submission" date="2023-08" db="EMBL/GenBank/DDBJ databases">
        <authorList>
            <person name="Chen Y."/>
            <person name="Shah S."/>
            <person name="Dougan E. K."/>
            <person name="Thang M."/>
            <person name="Chan C."/>
        </authorList>
    </citation>
    <scope>NUCLEOTIDE SEQUENCE</scope>
</reference>
<dbReference type="CDD" id="cd00590">
    <property type="entry name" value="RRM_SF"/>
    <property type="match status" value="1"/>
</dbReference>
<proteinExistence type="predicted"/>
<feature type="region of interest" description="Disordered" evidence="2">
    <location>
        <begin position="508"/>
        <end position="578"/>
    </location>
</feature>